<comment type="caution">
    <text evidence="1">The sequence shown here is derived from an EMBL/GenBank/DDBJ whole genome shotgun (WGS) entry which is preliminary data.</text>
</comment>
<accession>A0A0C1EAV0</accession>
<sequence>MKLGNIENFNDCCGIACVKNEVTNEDWIVVYANVFDKSLLEDNELGKAVGKGITKEEALIDAIKFFVKREKVYEDSLTENNENEICNLKDMLNEAIQYLSSRMLTNQREIVLPIRGWEYNLDSISETDEHWNASIFIDSEGKAVEGNA</sequence>
<organism evidence="1 2">
    <name type="scientific">Parachlamydia acanthamoebae</name>
    <dbReference type="NCBI Taxonomy" id="83552"/>
    <lineage>
        <taxon>Bacteria</taxon>
        <taxon>Pseudomonadati</taxon>
        <taxon>Chlamydiota</taxon>
        <taxon>Chlamydiia</taxon>
        <taxon>Parachlamydiales</taxon>
        <taxon>Parachlamydiaceae</taxon>
        <taxon>Parachlamydia</taxon>
    </lineage>
</organism>
<dbReference type="AlphaFoldDB" id="A0A0C1EAV0"/>
<dbReference type="Proteomes" id="UP000031307">
    <property type="component" value="Unassembled WGS sequence"/>
</dbReference>
<evidence type="ECO:0000313" key="2">
    <source>
        <dbReference type="Proteomes" id="UP000031307"/>
    </source>
</evidence>
<dbReference type="RefSeq" id="WP_006342652.1">
    <property type="nucleotide sequence ID" value="NZ_BAWW01000001.1"/>
</dbReference>
<proteinExistence type="predicted"/>
<protein>
    <submittedName>
        <fullName evidence="1">Uncharacterized protein</fullName>
    </submittedName>
</protein>
<reference evidence="1 2" key="1">
    <citation type="journal article" date="2014" name="Mol. Biol. Evol.">
        <title>Massive expansion of Ubiquitination-related gene families within the Chlamydiae.</title>
        <authorList>
            <person name="Domman D."/>
            <person name="Collingro A."/>
            <person name="Lagkouvardos I."/>
            <person name="Gehre L."/>
            <person name="Weinmaier T."/>
            <person name="Rattei T."/>
            <person name="Subtil A."/>
            <person name="Horn M."/>
        </authorList>
    </citation>
    <scope>NUCLEOTIDE SEQUENCE [LARGE SCALE GENOMIC DNA]</scope>
    <source>
        <strain evidence="1 2">OEW1</strain>
    </source>
</reference>
<gene>
    <name evidence="1" type="ORF">DB43_GT00240</name>
</gene>
<dbReference type="PATRIC" id="fig|83552.4.peg.1688"/>
<dbReference type="EMBL" id="JSAM01000089">
    <property type="protein sequence ID" value="KIA77183.1"/>
    <property type="molecule type" value="Genomic_DNA"/>
</dbReference>
<name>A0A0C1EAV0_9BACT</name>
<evidence type="ECO:0000313" key="1">
    <source>
        <dbReference type="EMBL" id="KIA77183.1"/>
    </source>
</evidence>